<organism evidence="8 9">
    <name type="scientific">Paraburkholderia madseniana</name>
    <dbReference type="NCBI Taxonomy" id="2599607"/>
    <lineage>
        <taxon>Bacteria</taxon>
        <taxon>Pseudomonadati</taxon>
        <taxon>Pseudomonadota</taxon>
        <taxon>Betaproteobacteria</taxon>
        <taxon>Burkholderiales</taxon>
        <taxon>Burkholderiaceae</taxon>
        <taxon>Paraburkholderia</taxon>
    </lineage>
</organism>
<evidence type="ECO:0000313" key="9">
    <source>
        <dbReference type="Proteomes" id="UP000463700"/>
    </source>
</evidence>
<dbReference type="AlphaFoldDB" id="A0A6N6WF85"/>
<evidence type="ECO:0000259" key="7">
    <source>
        <dbReference type="Pfam" id="PF04138"/>
    </source>
</evidence>
<gene>
    <name evidence="8" type="ORF">FSO04_14280</name>
</gene>
<dbReference type="InterPro" id="IPR007267">
    <property type="entry name" value="GtrA_DPMS_TM"/>
</dbReference>
<evidence type="ECO:0000256" key="4">
    <source>
        <dbReference type="ARBA" id="ARBA00022989"/>
    </source>
</evidence>
<sequence>MTRFFSTAFLREIFAFGVVGTIGFVVDTAVLYLLKGHFGLFYGRAVSFVCAVFATWLINRTWTFKDKRSSLDAKYEFAVYLLLMLIGGAVNYSAYAFTVSKHPLAAAHPIIGVAIGSIAGMFVNLMTSRMILFKHGDPTDQADEPLRRKMGYH</sequence>
<name>A0A6N6WF85_9BURK</name>
<evidence type="ECO:0000256" key="5">
    <source>
        <dbReference type="ARBA" id="ARBA00023136"/>
    </source>
</evidence>
<keyword evidence="3 6" id="KW-0812">Transmembrane</keyword>
<comment type="caution">
    <text evidence="8">The sequence shown here is derived from an EMBL/GenBank/DDBJ whole genome shotgun (WGS) entry which is preliminary data.</text>
</comment>
<feature type="transmembrane region" description="Helical" evidence="6">
    <location>
        <begin position="79"/>
        <end position="98"/>
    </location>
</feature>
<reference evidence="8 9" key="1">
    <citation type="journal article" date="2020" name="Int. J. Syst. Evol. Microbiol.">
        <title>Paraburkholderia madseniana sp. nov., a phenolic acid-degrading bacterium isolated from acidic forest soil.</title>
        <authorList>
            <person name="Wilhelm R.C."/>
            <person name="Murphy S.J.L."/>
            <person name="Feriancek N.M."/>
            <person name="Karasz D.C."/>
            <person name="DeRito C.M."/>
            <person name="Newman J.D."/>
            <person name="Buckley D.H."/>
        </authorList>
    </citation>
    <scope>NUCLEOTIDE SEQUENCE [LARGE SCALE GENOMIC DNA]</scope>
    <source>
        <strain evidence="8 9">RP11</strain>
    </source>
</reference>
<dbReference type="PANTHER" id="PTHR38459">
    <property type="entry name" value="PROPHAGE BACTOPRENOL-LINKED GLUCOSE TRANSLOCASE HOMOLOG"/>
    <property type="match status" value="1"/>
</dbReference>
<comment type="similarity">
    <text evidence="2">Belongs to the GtrA family.</text>
</comment>
<dbReference type="GO" id="GO:0000271">
    <property type="term" value="P:polysaccharide biosynthetic process"/>
    <property type="evidence" value="ECO:0007669"/>
    <property type="project" value="InterPro"/>
</dbReference>
<evidence type="ECO:0000256" key="3">
    <source>
        <dbReference type="ARBA" id="ARBA00022692"/>
    </source>
</evidence>
<protein>
    <submittedName>
        <fullName evidence="8">GtrA family protein</fullName>
    </submittedName>
</protein>
<accession>A0A6N6WF85</accession>
<keyword evidence="5 6" id="KW-0472">Membrane</keyword>
<dbReference type="InterPro" id="IPR051401">
    <property type="entry name" value="GtrA_CellWall_Glycosyl"/>
</dbReference>
<dbReference type="PANTHER" id="PTHR38459:SF1">
    <property type="entry name" value="PROPHAGE BACTOPRENOL-LINKED GLUCOSE TRANSLOCASE HOMOLOG"/>
    <property type="match status" value="1"/>
</dbReference>
<feature type="domain" description="GtrA/DPMS transmembrane" evidence="7">
    <location>
        <begin position="16"/>
        <end position="133"/>
    </location>
</feature>
<comment type="subcellular location">
    <subcellularLocation>
        <location evidence="1">Membrane</location>
        <topology evidence="1">Multi-pass membrane protein</topology>
    </subcellularLocation>
</comment>
<feature type="transmembrane region" description="Helical" evidence="6">
    <location>
        <begin position="12"/>
        <end position="34"/>
    </location>
</feature>
<evidence type="ECO:0000313" key="8">
    <source>
        <dbReference type="EMBL" id="KAE8759297.1"/>
    </source>
</evidence>
<evidence type="ECO:0000256" key="6">
    <source>
        <dbReference type="SAM" id="Phobius"/>
    </source>
</evidence>
<dbReference type="RefSeq" id="WP_154560297.1">
    <property type="nucleotide sequence ID" value="NZ_VOSW01000023.1"/>
</dbReference>
<evidence type="ECO:0000256" key="2">
    <source>
        <dbReference type="ARBA" id="ARBA00009399"/>
    </source>
</evidence>
<dbReference type="EMBL" id="VOSW01000023">
    <property type="protein sequence ID" value="KAE8759297.1"/>
    <property type="molecule type" value="Genomic_DNA"/>
</dbReference>
<feature type="transmembrane region" description="Helical" evidence="6">
    <location>
        <begin position="40"/>
        <end position="58"/>
    </location>
</feature>
<dbReference type="Proteomes" id="UP000463700">
    <property type="component" value="Unassembled WGS sequence"/>
</dbReference>
<dbReference type="OrthoDB" id="7926501at2"/>
<dbReference type="Pfam" id="PF04138">
    <property type="entry name" value="GtrA_DPMS_TM"/>
    <property type="match status" value="1"/>
</dbReference>
<feature type="transmembrane region" description="Helical" evidence="6">
    <location>
        <begin position="104"/>
        <end position="125"/>
    </location>
</feature>
<keyword evidence="4 6" id="KW-1133">Transmembrane helix</keyword>
<proteinExistence type="inferred from homology"/>
<evidence type="ECO:0000256" key="1">
    <source>
        <dbReference type="ARBA" id="ARBA00004141"/>
    </source>
</evidence>
<dbReference type="GO" id="GO:0005886">
    <property type="term" value="C:plasma membrane"/>
    <property type="evidence" value="ECO:0007669"/>
    <property type="project" value="TreeGrafter"/>
</dbReference>